<evidence type="ECO:0000256" key="1">
    <source>
        <dbReference type="ARBA" id="ARBA00006525"/>
    </source>
</evidence>
<evidence type="ECO:0000313" key="4">
    <source>
        <dbReference type="Proteomes" id="UP001149719"/>
    </source>
</evidence>
<organism evidence="3 4">
    <name type="scientific">Marinomonas phaeophyticola</name>
    <dbReference type="NCBI Taxonomy" id="3004091"/>
    <lineage>
        <taxon>Bacteria</taxon>
        <taxon>Pseudomonadati</taxon>
        <taxon>Pseudomonadota</taxon>
        <taxon>Gammaproteobacteria</taxon>
        <taxon>Oceanospirillales</taxon>
        <taxon>Oceanospirillaceae</taxon>
        <taxon>Marinomonas</taxon>
    </lineage>
</organism>
<dbReference type="Pfam" id="PF02481">
    <property type="entry name" value="DNA_processg_A"/>
    <property type="match status" value="1"/>
</dbReference>
<keyword evidence="4" id="KW-1185">Reference proteome</keyword>
<dbReference type="RefSeq" id="WP_269125009.1">
    <property type="nucleotide sequence ID" value="NZ_JAPUBN010000015.1"/>
</dbReference>
<evidence type="ECO:0000259" key="2">
    <source>
        <dbReference type="Pfam" id="PF02481"/>
    </source>
</evidence>
<name>A0ABT4JVQ2_9GAMM</name>
<protein>
    <submittedName>
        <fullName evidence="3">DNA-processing protein DprA</fullName>
    </submittedName>
</protein>
<feature type="domain" description="Smf/DprA SLOG" evidence="2">
    <location>
        <begin position="120"/>
        <end position="328"/>
    </location>
</feature>
<reference evidence="3" key="1">
    <citation type="submission" date="2022-12" db="EMBL/GenBank/DDBJ databases">
        <title>Marinomonas 15G1-11 sp. nov, isolated from marine algae.</title>
        <authorList>
            <person name="Butt M."/>
            <person name="Choi D.G."/>
            <person name="Kim J.M."/>
            <person name="Lee J.K."/>
            <person name="Baek J.H."/>
            <person name="Jeon C.O."/>
        </authorList>
    </citation>
    <scope>NUCLEOTIDE SEQUENCE</scope>
    <source>
        <strain evidence="3">15G1-11</strain>
    </source>
</reference>
<dbReference type="Gene3D" id="3.40.50.450">
    <property type="match status" value="1"/>
</dbReference>
<dbReference type="InterPro" id="IPR057666">
    <property type="entry name" value="DrpA_SLOG"/>
</dbReference>
<dbReference type="EMBL" id="JAPUBN010000015">
    <property type="protein sequence ID" value="MCZ2721863.1"/>
    <property type="molecule type" value="Genomic_DNA"/>
</dbReference>
<comment type="similarity">
    <text evidence="1">Belongs to the DprA/Smf family.</text>
</comment>
<dbReference type="Proteomes" id="UP001149719">
    <property type="component" value="Unassembled WGS sequence"/>
</dbReference>
<accession>A0ABT4JVQ2</accession>
<evidence type="ECO:0000313" key="3">
    <source>
        <dbReference type="EMBL" id="MCZ2721863.1"/>
    </source>
</evidence>
<dbReference type="PANTHER" id="PTHR43022">
    <property type="entry name" value="PROTEIN SMF"/>
    <property type="match status" value="1"/>
</dbReference>
<sequence>MAMQLSIDDSIDSLLEDDQSASRQRPLTKLDWLCLSLMKGAGPTRLDRLWNYLVALEAAGDYSATFCSELDSDLFVKLKWPKATASHAGQYCQHGLLSSETKAKLESTMEWLTEEFHYLLLKGEMDYPPKLSEIPVPPVLLYVKGNLNCLLNTCLGIVGARRCSRYGRQLGYQFAKQLSEVGITIVSGGATGIDSAAHEGANAAVKPNVAVMGTGLEKCYPKSNTRLFETILGTNGALVSEYPLMTVARPNLFPPRNRIISGLSEGILVVEATEKSGSLISASYALQHNREVFAIPGRINERNARGCHKLIQQGATLVMDLADILNELPAVAIQKLPDNTSSDAEQTKSETLFMQPVEAPVESLSKVAQSILICFERCDKDEVLEFSYLIDIIGCSVSDLMQALVELEMSACIEAHTTGYRQCYQYGGSR</sequence>
<proteinExistence type="inferred from homology"/>
<dbReference type="PANTHER" id="PTHR43022:SF1">
    <property type="entry name" value="PROTEIN SMF"/>
    <property type="match status" value="1"/>
</dbReference>
<comment type="caution">
    <text evidence="3">The sequence shown here is derived from an EMBL/GenBank/DDBJ whole genome shotgun (WGS) entry which is preliminary data.</text>
</comment>
<gene>
    <name evidence="3" type="primary">dprA</name>
    <name evidence="3" type="ORF">O1D97_09430</name>
</gene>
<dbReference type="SUPFAM" id="SSF102405">
    <property type="entry name" value="MCP/YpsA-like"/>
    <property type="match status" value="1"/>
</dbReference>
<dbReference type="InterPro" id="IPR003488">
    <property type="entry name" value="DprA"/>
</dbReference>
<dbReference type="NCBIfam" id="TIGR00732">
    <property type="entry name" value="dprA"/>
    <property type="match status" value="1"/>
</dbReference>